<dbReference type="PROSITE" id="PS51198">
    <property type="entry name" value="UVRD_HELICASE_ATP_BIND"/>
    <property type="match status" value="1"/>
</dbReference>
<feature type="compositionally biased region" description="Low complexity" evidence="16">
    <location>
        <begin position="423"/>
        <end position="433"/>
    </location>
</feature>
<dbReference type="InterPro" id="IPR014017">
    <property type="entry name" value="DNA_helicase_UvrD-like_C"/>
</dbReference>
<evidence type="ECO:0000256" key="11">
    <source>
        <dbReference type="ARBA" id="ARBA00023235"/>
    </source>
</evidence>
<organism evidence="19 20">
    <name type="scientific">Brevibacterium pityocampae</name>
    <dbReference type="NCBI Taxonomy" id="506594"/>
    <lineage>
        <taxon>Bacteria</taxon>
        <taxon>Bacillati</taxon>
        <taxon>Actinomycetota</taxon>
        <taxon>Actinomycetes</taxon>
        <taxon>Micrococcales</taxon>
        <taxon>Brevibacteriaceae</taxon>
        <taxon>Brevibacterium</taxon>
    </lineage>
</organism>
<dbReference type="PANTHER" id="PTHR11070:SF55">
    <property type="entry name" value="DNA 3'-5' HELICASE"/>
    <property type="match status" value="1"/>
</dbReference>
<comment type="catalytic activity">
    <reaction evidence="14">
        <text>ATP + H2O = ADP + phosphate + H(+)</text>
        <dbReference type="Rhea" id="RHEA:13065"/>
        <dbReference type="ChEBI" id="CHEBI:15377"/>
        <dbReference type="ChEBI" id="CHEBI:15378"/>
        <dbReference type="ChEBI" id="CHEBI:30616"/>
        <dbReference type="ChEBI" id="CHEBI:43474"/>
        <dbReference type="ChEBI" id="CHEBI:456216"/>
        <dbReference type="EC" id="5.6.2.4"/>
    </reaction>
</comment>
<dbReference type="EMBL" id="BAABGL010000012">
    <property type="protein sequence ID" value="GAA4391415.1"/>
    <property type="molecule type" value="Genomic_DNA"/>
</dbReference>
<keyword evidence="4" id="KW-0227">DNA damage</keyword>
<dbReference type="InterPro" id="IPR013986">
    <property type="entry name" value="DExx_box_DNA_helicase_dom_sf"/>
</dbReference>
<evidence type="ECO:0000256" key="9">
    <source>
        <dbReference type="ARBA" id="ARBA00023125"/>
    </source>
</evidence>
<evidence type="ECO:0000256" key="10">
    <source>
        <dbReference type="ARBA" id="ARBA00023204"/>
    </source>
</evidence>
<evidence type="ECO:0000256" key="14">
    <source>
        <dbReference type="ARBA" id="ARBA00048988"/>
    </source>
</evidence>
<evidence type="ECO:0000256" key="3">
    <source>
        <dbReference type="ARBA" id="ARBA00022741"/>
    </source>
</evidence>
<dbReference type="Pfam" id="PF00580">
    <property type="entry name" value="UvrD-helicase"/>
    <property type="match status" value="1"/>
</dbReference>
<feature type="binding site" evidence="15">
    <location>
        <begin position="41"/>
        <end position="48"/>
    </location>
    <ligand>
        <name>ATP</name>
        <dbReference type="ChEBI" id="CHEBI:30616"/>
    </ligand>
</feature>
<keyword evidence="5 15" id="KW-0378">Hydrolase</keyword>
<evidence type="ECO:0000256" key="5">
    <source>
        <dbReference type="ARBA" id="ARBA00022801"/>
    </source>
</evidence>
<dbReference type="SUPFAM" id="SSF52540">
    <property type="entry name" value="P-loop containing nucleoside triphosphate hydrolases"/>
    <property type="match status" value="1"/>
</dbReference>
<dbReference type="Pfam" id="PF12705">
    <property type="entry name" value="PDDEXK_1"/>
    <property type="match status" value="1"/>
</dbReference>
<reference evidence="20" key="1">
    <citation type="journal article" date="2019" name="Int. J. Syst. Evol. Microbiol.">
        <title>The Global Catalogue of Microorganisms (GCM) 10K type strain sequencing project: providing services to taxonomists for standard genome sequencing and annotation.</title>
        <authorList>
            <consortium name="The Broad Institute Genomics Platform"/>
            <consortium name="The Broad Institute Genome Sequencing Center for Infectious Disease"/>
            <person name="Wu L."/>
            <person name="Ma J."/>
        </authorList>
    </citation>
    <scope>NUCLEOTIDE SEQUENCE [LARGE SCALE GENOMIC DNA]</scope>
    <source>
        <strain evidence="20">JCM 17808</strain>
    </source>
</reference>
<evidence type="ECO:0000256" key="12">
    <source>
        <dbReference type="ARBA" id="ARBA00034617"/>
    </source>
</evidence>
<comment type="similarity">
    <text evidence="1">Belongs to the helicase family. UvrD subfamily.</text>
</comment>
<feature type="region of interest" description="Disordered" evidence="16">
    <location>
        <begin position="563"/>
        <end position="589"/>
    </location>
</feature>
<keyword evidence="7" id="KW-0269">Exonuclease</keyword>
<dbReference type="Gene3D" id="3.40.50.300">
    <property type="entry name" value="P-loop containing nucleotide triphosphate hydrolases"/>
    <property type="match status" value="3"/>
</dbReference>
<dbReference type="PROSITE" id="PS51217">
    <property type="entry name" value="UVRD_HELICASE_CTER"/>
    <property type="match status" value="1"/>
</dbReference>
<dbReference type="PANTHER" id="PTHR11070">
    <property type="entry name" value="UVRD / RECB / PCRA DNA HELICASE FAMILY MEMBER"/>
    <property type="match status" value="1"/>
</dbReference>
<dbReference type="GO" id="GO:0004386">
    <property type="term" value="F:helicase activity"/>
    <property type="evidence" value="ECO:0007669"/>
    <property type="project" value="UniProtKB-KW"/>
</dbReference>
<dbReference type="InterPro" id="IPR038726">
    <property type="entry name" value="PDDEXK_AddAB-type"/>
</dbReference>
<dbReference type="Gene3D" id="1.10.486.10">
    <property type="entry name" value="PCRA, domain 4"/>
    <property type="match status" value="1"/>
</dbReference>
<evidence type="ECO:0000256" key="16">
    <source>
        <dbReference type="SAM" id="MobiDB-lite"/>
    </source>
</evidence>
<evidence type="ECO:0000256" key="6">
    <source>
        <dbReference type="ARBA" id="ARBA00022806"/>
    </source>
</evidence>
<dbReference type="RefSeq" id="WP_295689491.1">
    <property type="nucleotide sequence ID" value="NZ_BAABGL010000012.1"/>
</dbReference>
<evidence type="ECO:0000256" key="4">
    <source>
        <dbReference type="ARBA" id="ARBA00022763"/>
    </source>
</evidence>
<dbReference type="EC" id="5.6.2.4" evidence="13"/>
<evidence type="ECO:0000313" key="20">
    <source>
        <dbReference type="Proteomes" id="UP001500642"/>
    </source>
</evidence>
<evidence type="ECO:0000256" key="7">
    <source>
        <dbReference type="ARBA" id="ARBA00022839"/>
    </source>
</evidence>
<keyword evidence="6 15" id="KW-0347">Helicase</keyword>
<evidence type="ECO:0000256" key="2">
    <source>
        <dbReference type="ARBA" id="ARBA00022722"/>
    </source>
</evidence>
<evidence type="ECO:0000256" key="1">
    <source>
        <dbReference type="ARBA" id="ARBA00009922"/>
    </source>
</evidence>
<evidence type="ECO:0000256" key="15">
    <source>
        <dbReference type="PROSITE-ProRule" id="PRU00560"/>
    </source>
</evidence>
<keyword evidence="10" id="KW-0234">DNA repair</keyword>
<dbReference type="InterPro" id="IPR014016">
    <property type="entry name" value="UvrD-like_ATP-bd"/>
</dbReference>
<dbReference type="Gene3D" id="3.90.320.10">
    <property type="match status" value="1"/>
</dbReference>
<evidence type="ECO:0000259" key="17">
    <source>
        <dbReference type="PROSITE" id="PS51198"/>
    </source>
</evidence>
<name>A0ABP8JIP2_9MICO</name>
<feature type="domain" description="UvrD-like helicase C-terminal" evidence="18">
    <location>
        <begin position="407"/>
        <end position="733"/>
    </location>
</feature>
<dbReference type="InterPro" id="IPR027417">
    <property type="entry name" value="P-loop_NTPase"/>
</dbReference>
<accession>A0ABP8JIP2</accession>
<dbReference type="Proteomes" id="UP001500642">
    <property type="component" value="Unassembled WGS sequence"/>
</dbReference>
<comment type="catalytic activity">
    <reaction evidence="12">
        <text>Couples ATP hydrolysis with the unwinding of duplex DNA by translocating in the 3'-5' direction.</text>
        <dbReference type="EC" id="5.6.2.4"/>
    </reaction>
</comment>
<dbReference type="InterPro" id="IPR000212">
    <property type="entry name" value="DNA_helicase_UvrD/REP"/>
</dbReference>
<evidence type="ECO:0000256" key="13">
    <source>
        <dbReference type="ARBA" id="ARBA00034808"/>
    </source>
</evidence>
<feature type="region of interest" description="Disordered" evidence="16">
    <location>
        <begin position="423"/>
        <end position="448"/>
    </location>
</feature>
<comment type="caution">
    <text evidence="19">The sequence shown here is derived from an EMBL/GenBank/DDBJ whole genome shotgun (WGS) entry which is preliminary data.</text>
</comment>
<keyword evidence="8 15" id="KW-0067">ATP-binding</keyword>
<dbReference type="Gene3D" id="1.10.10.160">
    <property type="match status" value="1"/>
</dbReference>
<evidence type="ECO:0000259" key="18">
    <source>
        <dbReference type="PROSITE" id="PS51217"/>
    </source>
</evidence>
<dbReference type="SUPFAM" id="SSF52980">
    <property type="entry name" value="Restriction endonuclease-like"/>
    <property type="match status" value="1"/>
</dbReference>
<keyword evidence="11" id="KW-0413">Isomerase</keyword>
<proteinExistence type="inferred from homology"/>
<keyword evidence="9" id="KW-0238">DNA-binding</keyword>
<gene>
    <name evidence="19" type="ORF">GCM10023167_18770</name>
</gene>
<keyword evidence="2" id="KW-0540">Nuclease</keyword>
<protein>
    <recommendedName>
        <fullName evidence="13">DNA 3'-5' helicase</fullName>
        <ecNumber evidence="13">5.6.2.4</ecNumber>
    </recommendedName>
</protein>
<evidence type="ECO:0000256" key="8">
    <source>
        <dbReference type="ARBA" id="ARBA00022840"/>
    </source>
</evidence>
<feature type="domain" description="UvrD-like helicase ATP-binding" evidence="17">
    <location>
        <begin position="20"/>
        <end position="406"/>
    </location>
</feature>
<dbReference type="InterPro" id="IPR011604">
    <property type="entry name" value="PDDEXK-like_dom_sf"/>
</dbReference>
<dbReference type="CDD" id="cd17932">
    <property type="entry name" value="DEXQc_UvrD"/>
    <property type="match status" value="1"/>
</dbReference>
<dbReference type="Pfam" id="PF13361">
    <property type="entry name" value="UvrD_C"/>
    <property type="match status" value="1"/>
</dbReference>
<keyword evidence="20" id="KW-1185">Reference proteome</keyword>
<evidence type="ECO:0000313" key="19">
    <source>
        <dbReference type="EMBL" id="GAA4391415.1"/>
    </source>
</evidence>
<keyword evidence="3 15" id="KW-0547">Nucleotide-binding</keyword>
<sequence>MSPTAPRYTALRLAEIIGVEPPTEEQQRIIEGPLDTAVVIAGAGSGKTTVIAQRVVYLVANGIVDAESILGLTFTRKAVGELNERIRRLLHRFRAAEGDRRGATDLPGLDVPTVTTYNSFAAGIVSDHGVRIGVEPESRLLDIADAMELAGAVVDAATDREIPPNVARSTAIDQILGLSSQINEHLQTPEAVIDHLDDCLDAFLTGESFTAHLDAIRRKRIPKEEKEQLVDEAEALAARAGLGEVPAGPRSRARTADPARLELIDLLAGGGLGPDTVLPLAHKRRVAVLARRYLDLKRAGSAMEFSDQVAFAHRIMTEVPAVRGIERARWSVVMLDEYQDTSDSQFELLRTVFAGLPVMAVGDPRQSIYGWRGASARNIGEFPLHFRSPDGTPARSLTLSTSWRNDVDVLAVANRLAAALPDADPDDALTARPGAGPGRVDISATPGDPDPEYGSDQWAGLAQWLVEIGKETPTRTRAVLCRKRSQFPPVAHALTAAGLDVHIAGSTGMLDDPFVADAHSALQALVDPGAGDHLMRLLSGTVCGLGVSDIAALDRFTRHRSRRLRERLSPAGPEAVGAPGPGGAGDAEPAPEIEDITLVEGIDDLLTTGAQADARATGLSPAALRRITRLAAALRTLRRSTTTIPGLVREVIRELDIDTEVDALPAAAAQVHRASLDAFVSLALDYSAQHPEGTVRTFLDWVTVLESKDALANPESEPDPTAVTVMTIHSSKGLEFDAVAIPDCVVGDLPTGLRETKGWLAPGALPYPLRGDQAKLPPLDLLAHGGSSPAEFKEWLATNVRPRLEEHHLIEERRLAYVAVTRAKARLWLGGALHTTRTKPNEFSPFLHEAMEVLGHDESELPEAEDPGERATAATTGIPWPVVDTARLEKQRAHLDLLDARRAEHPDLQSLAESAADPEVRALAARVIALDEARTAGGADFAVPARLSTTGIVAFLDDPAGFAASTRRPMPYAPNEATGLGTAFHTWVENYYGQAALGDVDVDPAVAALSGAARRRLAELTEVFVASEFARLEPAEIELPFELVLERADGPAIHVPGKIDAVFRTPEGLRVVDWKTARAPGEEQLGTMAVQLSVYALALSRMPEYAGLPIDAAFYFLGSDRVVRAPRLLGAAELVAALESGADDLAQQGREGGGVSGPRGR</sequence>
<dbReference type="InterPro" id="IPR011335">
    <property type="entry name" value="Restrct_endonuc-II-like"/>
</dbReference>